<keyword evidence="4 6" id="KW-0472">Membrane</keyword>
<evidence type="ECO:0000256" key="4">
    <source>
        <dbReference type="ARBA" id="ARBA00023136"/>
    </source>
</evidence>
<dbReference type="Pfam" id="PF04116">
    <property type="entry name" value="FA_hydroxylase"/>
    <property type="match status" value="1"/>
</dbReference>
<dbReference type="Proteomes" id="UP001153069">
    <property type="component" value="Unassembled WGS sequence"/>
</dbReference>
<evidence type="ECO:0000313" key="9">
    <source>
        <dbReference type="Proteomes" id="UP001153069"/>
    </source>
</evidence>
<keyword evidence="2 6" id="KW-0812">Transmembrane</keyword>
<evidence type="ECO:0000256" key="1">
    <source>
        <dbReference type="ARBA" id="ARBA00004370"/>
    </source>
</evidence>
<comment type="caution">
    <text evidence="8">The sequence shown here is derived from an EMBL/GenBank/DDBJ whole genome shotgun (WGS) entry which is preliminary data.</text>
</comment>
<proteinExistence type="predicted"/>
<keyword evidence="9" id="KW-1185">Reference proteome</keyword>
<organism evidence="8 9">
    <name type="scientific">Seminavis robusta</name>
    <dbReference type="NCBI Taxonomy" id="568900"/>
    <lineage>
        <taxon>Eukaryota</taxon>
        <taxon>Sar</taxon>
        <taxon>Stramenopiles</taxon>
        <taxon>Ochrophyta</taxon>
        <taxon>Bacillariophyta</taxon>
        <taxon>Bacillariophyceae</taxon>
        <taxon>Bacillariophycidae</taxon>
        <taxon>Naviculales</taxon>
        <taxon>Naviculaceae</taxon>
        <taxon>Seminavis</taxon>
    </lineage>
</organism>
<dbReference type="OrthoDB" id="1658724at2759"/>
<dbReference type="GO" id="GO:0016491">
    <property type="term" value="F:oxidoreductase activity"/>
    <property type="evidence" value="ECO:0007669"/>
    <property type="project" value="InterPro"/>
</dbReference>
<reference evidence="8" key="1">
    <citation type="submission" date="2020-06" db="EMBL/GenBank/DDBJ databases">
        <authorList>
            <consortium name="Plant Systems Biology data submission"/>
        </authorList>
    </citation>
    <scope>NUCLEOTIDE SEQUENCE</scope>
    <source>
        <strain evidence="8">D6</strain>
    </source>
</reference>
<comment type="subcellular location">
    <subcellularLocation>
        <location evidence="1">Membrane</location>
    </subcellularLocation>
</comment>
<dbReference type="PANTHER" id="PTHR11863">
    <property type="entry name" value="STEROL DESATURASE"/>
    <property type="match status" value="1"/>
</dbReference>
<feature type="transmembrane region" description="Helical" evidence="6">
    <location>
        <begin position="224"/>
        <end position="246"/>
    </location>
</feature>
<dbReference type="GO" id="GO:0016020">
    <property type="term" value="C:membrane"/>
    <property type="evidence" value="ECO:0007669"/>
    <property type="project" value="UniProtKB-SubCell"/>
</dbReference>
<feature type="transmembrane region" description="Helical" evidence="6">
    <location>
        <begin position="73"/>
        <end position="100"/>
    </location>
</feature>
<sequence>MCQPLTPTSSVGTGSSPRIHPRPPYPTFVAVMTETVIGTLWMCTIGACLVKLLTPFYQWTRGAAKEHGVDNALYFTVALSLVHTGMFVFTNIPYFICDLYQIAQSAKMYRKSYMKPKHKLLLRLGIDLAMAHLLMGPLMTYLAAPVFLQFLQDFDASIPSFGRSMTTFVVMMQTNEFLFYGFHRLLHSKFLYKRIHKKHHEFSGSVGYAAEFAHPVEGALSNQFPIFAGIMILPCHPFCLLIWIVLGLQNTYEGHSGYSFIGPESPLPLRFLSRARGVAFHDFHHTHNQGNFGNVLTDWLFGTMDHWQSIGGFEGYMELKKKEGEEKVEGKSSSGRQAATKTS</sequence>
<dbReference type="GO" id="GO:0008610">
    <property type="term" value="P:lipid biosynthetic process"/>
    <property type="evidence" value="ECO:0007669"/>
    <property type="project" value="InterPro"/>
</dbReference>
<evidence type="ECO:0000256" key="5">
    <source>
        <dbReference type="SAM" id="MobiDB-lite"/>
    </source>
</evidence>
<feature type="domain" description="Fatty acid hydroxylase" evidence="7">
    <location>
        <begin position="168"/>
        <end position="303"/>
    </location>
</feature>
<feature type="transmembrane region" description="Helical" evidence="6">
    <location>
        <begin position="28"/>
        <end position="53"/>
    </location>
</feature>
<dbReference type="InterPro" id="IPR006694">
    <property type="entry name" value="Fatty_acid_hydroxylase"/>
</dbReference>
<gene>
    <name evidence="8" type="ORF">SEMRO_199_G084470.1</name>
</gene>
<dbReference type="GO" id="GO:0005506">
    <property type="term" value="F:iron ion binding"/>
    <property type="evidence" value="ECO:0007669"/>
    <property type="project" value="InterPro"/>
</dbReference>
<evidence type="ECO:0000259" key="7">
    <source>
        <dbReference type="Pfam" id="PF04116"/>
    </source>
</evidence>
<evidence type="ECO:0000256" key="3">
    <source>
        <dbReference type="ARBA" id="ARBA00022989"/>
    </source>
</evidence>
<dbReference type="AlphaFoldDB" id="A0A9N8DPT1"/>
<accession>A0A9N8DPT1</accession>
<dbReference type="EMBL" id="CAICTM010000198">
    <property type="protein sequence ID" value="CAB9504511.1"/>
    <property type="molecule type" value="Genomic_DNA"/>
</dbReference>
<feature type="region of interest" description="Disordered" evidence="5">
    <location>
        <begin position="324"/>
        <end position="343"/>
    </location>
</feature>
<protein>
    <submittedName>
        <fullName evidence="8">Fatty acid hydroxylase domain-containing protein 2</fullName>
    </submittedName>
</protein>
<evidence type="ECO:0000313" key="8">
    <source>
        <dbReference type="EMBL" id="CAB9504511.1"/>
    </source>
</evidence>
<keyword evidence="3 6" id="KW-1133">Transmembrane helix</keyword>
<dbReference type="InterPro" id="IPR050307">
    <property type="entry name" value="Sterol_Desaturase_Related"/>
</dbReference>
<evidence type="ECO:0000256" key="6">
    <source>
        <dbReference type="SAM" id="Phobius"/>
    </source>
</evidence>
<feature type="transmembrane region" description="Helical" evidence="6">
    <location>
        <begin position="120"/>
        <end position="144"/>
    </location>
</feature>
<name>A0A9N8DPT1_9STRA</name>
<evidence type="ECO:0000256" key="2">
    <source>
        <dbReference type="ARBA" id="ARBA00022692"/>
    </source>
</evidence>